<feature type="transmembrane region" description="Helical" evidence="4">
    <location>
        <begin position="327"/>
        <end position="348"/>
    </location>
</feature>
<accession>A0ABW0NCD6</accession>
<dbReference type="InterPro" id="IPR050327">
    <property type="entry name" value="Proton-linked_MCT"/>
</dbReference>
<evidence type="ECO:0000313" key="6">
    <source>
        <dbReference type="EMBL" id="MFC5497560.1"/>
    </source>
</evidence>
<dbReference type="RefSeq" id="WP_376849642.1">
    <property type="nucleotide sequence ID" value="NZ_JBHSMF010000006.1"/>
</dbReference>
<dbReference type="Pfam" id="PF07690">
    <property type="entry name" value="MFS_1"/>
    <property type="match status" value="1"/>
</dbReference>
<reference evidence="7" key="1">
    <citation type="journal article" date="2019" name="Int. J. Syst. Evol. Microbiol.">
        <title>The Global Catalogue of Microorganisms (GCM) 10K type strain sequencing project: providing services to taxonomists for standard genome sequencing and annotation.</title>
        <authorList>
            <consortium name="The Broad Institute Genomics Platform"/>
            <consortium name="The Broad Institute Genome Sequencing Center for Infectious Disease"/>
            <person name="Wu L."/>
            <person name="Ma J."/>
        </authorList>
    </citation>
    <scope>NUCLEOTIDE SEQUENCE [LARGE SCALE GENOMIC DNA]</scope>
    <source>
        <strain evidence="7">CCUG 57401</strain>
    </source>
</reference>
<feature type="transmembrane region" description="Helical" evidence="4">
    <location>
        <begin position="53"/>
        <end position="73"/>
    </location>
</feature>
<keyword evidence="2 4" id="KW-1133">Transmembrane helix</keyword>
<dbReference type="InterPro" id="IPR020846">
    <property type="entry name" value="MFS_dom"/>
</dbReference>
<dbReference type="EMBL" id="JBHSMF010000006">
    <property type="protein sequence ID" value="MFC5497560.1"/>
    <property type="molecule type" value="Genomic_DNA"/>
</dbReference>
<sequence length="430" mass="44682">MTRSAATAHDIESPYAWLRLAVSLLLMTIGGSGMYSVTVVLPRIQADFGVDRGAASLPYTLTMVGFGIGGILMGRLSDRFGVAVPVGLGALGLGAGFIAAASASSLWQFNLAQGVLIGLLGTSATFAPLVADTSQWFDRRRGMAVAVCMSGNYVAGAVWPPVMQHFIDSVGWRATYWGIGVFCVLSVLPLALVLRRRPPPQPQTMPVPVPLPAAVRGRAAPAGSGQALVLGMPAGMVQALLCVAGVSCCVAMSMPQVHIVAYCGDLGFGAARGAEMLSVMLGMGVVSRLVSGWISDRIGGLRTLLLGSVLQGVALLLFLPFDGLASLYVVSALFGLFQGGIVPAYALIVREYFPPEQAGARVGTVLMATLFGMALGGWMSGAVFDLTGSYRAAFLNGIGWNLLNLSIVSFLLLRARLLQTGAGLRSVGAT</sequence>
<evidence type="ECO:0000256" key="2">
    <source>
        <dbReference type="ARBA" id="ARBA00022989"/>
    </source>
</evidence>
<dbReference type="Gene3D" id="1.20.1250.20">
    <property type="entry name" value="MFS general substrate transporter like domains"/>
    <property type="match status" value="2"/>
</dbReference>
<feature type="transmembrane region" description="Helical" evidence="4">
    <location>
        <begin position="20"/>
        <end position="41"/>
    </location>
</feature>
<dbReference type="PANTHER" id="PTHR11360:SF290">
    <property type="entry name" value="MONOCARBOXYLATE MFS PERMEASE"/>
    <property type="match status" value="1"/>
</dbReference>
<proteinExistence type="predicted"/>
<feature type="transmembrane region" description="Helical" evidence="4">
    <location>
        <begin position="80"/>
        <end position="99"/>
    </location>
</feature>
<dbReference type="InterPro" id="IPR011701">
    <property type="entry name" value="MFS"/>
</dbReference>
<feature type="transmembrane region" description="Helical" evidence="4">
    <location>
        <begin position="227"/>
        <end position="253"/>
    </location>
</feature>
<comment type="caution">
    <text evidence="6">The sequence shown here is derived from an EMBL/GenBank/DDBJ whole genome shotgun (WGS) entry which is preliminary data.</text>
</comment>
<feature type="transmembrane region" description="Helical" evidence="4">
    <location>
        <begin position="273"/>
        <end position="291"/>
    </location>
</feature>
<feature type="domain" description="Major facilitator superfamily (MFS) profile" evidence="5">
    <location>
        <begin position="16"/>
        <end position="416"/>
    </location>
</feature>
<feature type="transmembrane region" description="Helical" evidence="4">
    <location>
        <begin position="143"/>
        <end position="162"/>
    </location>
</feature>
<feature type="transmembrane region" description="Helical" evidence="4">
    <location>
        <begin position="111"/>
        <end position="131"/>
    </location>
</feature>
<dbReference type="PANTHER" id="PTHR11360">
    <property type="entry name" value="MONOCARBOXYLATE TRANSPORTER"/>
    <property type="match status" value="1"/>
</dbReference>
<dbReference type="SUPFAM" id="SSF103473">
    <property type="entry name" value="MFS general substrate transporter"/>
    <property type="match status" value="1"/>
</dbReference>
<keyword evidence="3 4" id="KW-0472">Membrane</keyword>
<name>A0ABW0NCD6_9BURK</name>
<feature type="transmembrane region" description="Helical" evidence="4">
    <location>
        <begin position="360"/>
        <end position="380"/>
    </location>
</feature>
<organism evidence="6 7">
    <name type="scientific">Caenimonas terrae</name>
    <dbReference type="NCBI Taxonomy" id="696074"/>
    <lineage>
        <taxon>Bacteria</taxon>
        <taxon>Pseudomonadati</taxon>
        <taxon>Pseudomonadota</taxon>
        <taxon>Betaproteobacteria</taxon>
        <taxon>Burkholderiales</taxon>
        <taxon>Comamonadaceae</taxon>
        <taxon>Caenimonas</taxon>
    </lineage>
</organism>
<keyword evidence="7" id="KW-1185">Reference proteome</keyword>
<feature type="transmembrane region" description="Helical" evidence="4">
    <location>
        <begin position="303"/>
        <end position="321"/>
    </location>
</feature>
<dbReference type="CDD" id="cd17355">
    <property type="entry name" value="MFS_YcxA_like"/>
    <property type="match status" value="1"/>
</dbReference>
<dbReference type="InterPro" id="IPR036259">
    <property type="entry name" value="MFS_trans_sf"/>
</dbReference>
<feature type="transmembrane region" description="Helical" evidence="4">
    <location>
        <begin position="392"/>
        <end position="413"/>
    </location>
</feature>
<evidence type="ECO:0000313" key="7">
    <source>
        <dbReference type="Proteomes" id="UP001596037"/>
    </source>
</evidence>
<evidence type="ECO:0000256" key="4">
    <source>
        <dbReference type="SAM" id="Phobius"/>
    </source>
</evidence>
<evidence type="ECO:0000256" key="1">
    <source>
        <dbReference type="ARBA" id="ARBA00022692"/>
    </source>
</evidence>
<dbReference type="Proteomes" id="UP001596037">
    <property type="component" value="Unassembled WGS sequence"/>
</dbReference>
<evidence type="ECO:0000256" key="3">
    <source>
        <dbReference type="ARBA" id="ARBA00023136"/>
    </source>
</evidence>
<keyword evidence="1 4" id="KW-0812">Transmembrane</keyword>
<gene>
    <name evidence="6" type="ORF">ACFPOE_08455</name>
</gene>
<dbReference type="PROSITE" id="PS50850">
    <property type="entry name" value="MFS"/>
    <property type="match status" value="1"/>
</dbReference>
<evidence type="ECO:0000259" key="5">
    <source>
        <dbReference type="PROSITE" id="PS50850"/>
    </source>
</evidence>
<feature type="transmembrane region" description="Helical" evidence="4">
    <location>
        <begin position="174"/>
        <end position="194"/>
    </location>
</feature>
<protein>
    <submittedName>
        <fullName evidence="6">MFS transporter</fullName>
    </submittedName>
</protein>